<dbReference type="AlphaFoldDB" id="A0A420T4X0"/>
<dbReference type="EC" id="4.2.1.130" evidence="1"/>
<dbReference type="PANTHER" id="PTHR48094">
    <property type="entry name" value="PROTEIN/NUCLEIC ACID DEGLYCASE DJ-1-RELATED"/>
    <property type="match status" value="1"/>
</dbReference>
<evidence type="ECO:0000256" key="5">
    <source>
        <dbReference type="ARBA" id="ARBA00048082"/>
    </source>
</evidence>
<dbReference type="CDD" id="cd03141">
    <property type="entry name" value="GATase1_Hsp31_like"/>
    <property type="match status" value="1"/>
</dbReference>
<protein>
    <recommendedName>
        <fullName evidence="1">D-lactate dehydratase</fullName>
        <ecNumber evidence="1">4.2.1.130</ecNumber>
    </recommendedName>
</protein>
<gene>
    <name evidence="7" type="ORF">BFJ72_g8178</name>
</gene>
<proteinExistence type="inferred from homology"/>
<dbReference type="Pfam" id="PF01965">
    <property type="entry name" value="DJ-1_PfpI"/>
    <property type="match status" value="1"/>
</dbReference>
<dbReference type="Gene3D" id="3.40.50.880">
    <property type="match status" value="1"/>
</dbReference>
<dbReference type="InterPro" id="IPR050325">
    <property type="entry name" value="Prot/Nucl_acid_deglycase"/>
</dbReference>
<accession>A0A420T4X0</accession>
<dbReference type="GO" id="GO:0019243">
    <property type="term" value="P:methylglyoxal catabolic process to D-lactate via S-lactoyl-glutathione"/>
    <property type="evidence" value="ECO:0007669"/>
    <property type="project" value="TreeGrafter"/>
</dbReference>
<dbReference type="InterPro" id="IPR029062">
    <property type="entry name" value="Class_I_gatase-like"/>
</dbReference>
<dbReference type="GO" id="GO:0005737">
    <property type="term" value="C:cytoplasm"/>
    <property type="evidence" value="ECO:0007669"/>
    <property type="project" value="TreeGrafter"/>
</dbReference>
<dbReference type="GO" id="GO:0019172">
    <property type="term" value="F:glyoxalase III activity"/>
    <property type="evidence" value="ECO:0007669"/>
    <property type="project" value="UniProtKB-EC"/>
</dbReference>
<comment type="caution">
    <text evidence="7">The sequence shown here is derived from an EMBL/GenBank/DDBJ whole genome shotgun (WGS) entry which is preliminary data.</text>
</comment>
<name>A0A420T4X0_GIBIN</name>
<comment type="similarity">
    <text evidence="4">Belongs to the peptidase C56 family. HSP31-like subfamily.</text>
</comment>
<keyword evidence="3" id="KW-0456">Lyase</keyword>
<dbReference type="EMBL" id="MRDB01000028">
    <property type="protein sequence ID" value="RKL36629.1"/>
    <property type="molecule type" value="Genomic_DNA"/>
</dbReference>
<feature type="domain" description="DJ-1/PfpI" evidence="6">
    <location>
        <begin position="134"/>
        <end position="239"/>
    </location>
</feature>
<reference evidence="7 8" key="1">
    <citation type="journal article" date="2018" name="Sci. Rep.">
        <title>Characterisation of pathogen-specific regions and novel effector candidates in Fusarium oxysporum f. sp. cepae.</title>
        <authorList>
            <person name="Armitage A.D."/>
            <person name="Taylor A."/>
            <person name="Sobczyk M.K."/>
            <person name="Baxter L."/>
            <person name="Greenfield B.P."/>
            <person name="Bates H.J."/>
            <person name="Wilson F."/>
            <person name="Jackson A.C."/>
            <person name="Ott S."/>
            <person name="Harrison R.J."/>
            <person name="Clarkson J.P."/>
        </authorList>
    </citation>
    <scope>NUCLEOTIDE SEQUENCE [LARGE SCALE GENOMIC DNA]</scope>
    <source>
        <strain evidence="7 8">Fp_A8</strain>
    </source>
</reference>
<evidence type="ECO:0000313" key="7">
    <source>
        <dbReference type="EMBL" id="RKL36629.1"/>
    </source>
</evidence>
<evidence type="ECO:0000259" key="6">
    <source>
        <dbReference type="Pfam" id="PF01965"/>
    </source>
</evidence>
<dbReference type="Proteomes" id="UP000283569">
    <property type="component" value="Unassembled WGS sequence"/>
</dbReference>
<evidence type="ECO:0000256" key="1">
    <source>
        <dbReference type="ARBA" id="ARBA00013134"/>
    </source>
</evidence>
<evidence type="ECO:0000313" key="8">
    <source>
        <dbReference type="Proteomes" id="UP000283569"/>
    </source>
</evidence>
<evidence type="ECO:0000256" key="3">
    <source>
        <dbReference type="ARBA" id="ARBA00023239"/>
    </source>
</evidence>
<dbReference type="InterPro" id="IPR002818">
    <property type="entry name" value="DJ-1/PfpI"/>
</dbReference>
<evidence type="ECO:0000256" key="2">
    <source>
        <dbReference type="ARBA" id="ARBA00023016"/>
    </source>
</evidence>
<comment type="catalytic activity">
    <reaction evidence="5">
        <text>methylglyoxal + H2O = (R)-lactate + H(+)</text>
        <dbReference type="Rhea" id="RHEA:27754"/>
        <dbReference type="ChEBI" id="CHEBI:15377"/>
        <dbReference type="ChEBI" id="CHEBI:15378"/>
        <dbReference type="ChEBI" id="CHEBI:16004"/>
        <dbReference type="ChEBI" id="CHEBI:17158"/>
        <dbReference type="EC" id="4.2.1.130"/>
    </reaction>
</comment>
<sequence>MSTGQKLLFVLTSQDVLPTRSNMKTGWYLPELVHPYNDLNGHVDLVVASPKGGEAPVDPYSIEDSKNDEACQRFLKEKEHIWKNTQKLESFLGKSSEYVGIFFVGGHGRTQIHSNYRTLIYLQFVLAMFDLAVDPTSHAVIREFYESNKLISAVCHGPAALVNVKLSDGSYMVQGQTVTGFSNAEEDAYKFTDAMPFLLEDKLKEHGGQYEKADQLFGVKVVTSGKSENLITGQNPPSAGVIGKVLLQAIQKV</sequence>
<dbReference type="SUPFAM" id="SSF52317">
    <property type="entry name" value="Class I glutamine amidotransferase-like"/>
    <property type="match status" value="1"/>
</dbReference>
<organism evidence="7 8">
    <name type="scientific">Gibberella intermedia</name>
    <name type="common">Bulb rot disease fungus</name>
    <name type="synonym">Fusarium proliferatum</name>
    <dbReference type="NCBI Taxonomy" id="948311"/>
    <lineage>
        <taxon>Eukaryota</taxon>
        <taxon>Fungi</taxon>
        <taxon>Dikarya</taxon>
        <taxon>Ascomycota</taxon>
        <taxon>Pezizomycotina</taxon>
        <taxon>Sordariomycetes</taxon>
        <taxon>Hypocreomycetidae</taxon>
        <taxon>Hypocreales</taxon>
        <taxon>Nectriaceae</taxon>
        <taxon>Fusarium</taxon>
        <taxon>Fusarium fujikuroi species complex</taxon>
    </lineage>
</organism>
<evidence type="ECO:0000256" key="4">
    <source>
        <dbReference type="ARBA" id="ARBA00038493"/>
    </source>
</evidence>
<keyword evidence="2" id="KW-0346">Stress response</keyword>
<dbReference type="PANTHER" id="PTHR48094:SF11">
    <property type="entry name" value="GLUTATHIONE-INDEPENDENT GLYOXALASE HSP31-RELATED"/>
    <property type="match status" value="1"/>
</dbReference>